<accession>A0A5B7FV06</accession>
<dbReference type="EMBL" id="VSRR010010098">
    <property type="protein sequence ID" value="MPC51321.1"/>
    <property type="molecule type" value="Genomic_DNA"/>
</dbReference>
<dbReference type="AlphaFoldDB" id="A0A5B7FV06"/>
<comment type="caution">
    <text evidence="2">The sequence shown here is derived from an EMBL/GenBank/DDBJ whole genome shotgun (WGS) entry which is preliminary data.</text>
</comment>
<evidence type="ECO:0000313" key="3">
    <source>
        <dbReference type="Proteomes" id="UP000324222"/>
    </source>
</evidence>
<dbReference type="Proteomes" id="UP000324222">
    <property type="component" value="Unassembled WGS sequence"/>
</dbReference>
<evidence type="ECO:0000313" key="2">
    <source>
        <dbReference type="EMBL" id="MPC51321.1"/>
    </source>
</evidence>
<proteinExistence type="predicted"/>
<keyword evidence="3" id="KW-1185">Reference proteome</keyword>
<protein>
    <submittedName>
        <fullName evidence="2">Uncharacterized protein</fullName>
    </submittedName>
</protein>
<organism evidence="2 3">
    <name type="scientific">Portunus trituberculatus</name>
    <name type="common">Swimming crab</name>
    <name type="synonym">Neptunus trituberculatus</name>
    <dbReference type="NCBI Taxonomy" id="210409"/>
    <lineage>
        <taxon>Eukaryota</taxon>
        <taxon>Metazoa</taxon>
        <taxon>Ecdysozoa</taxon>
        <taxon>Arthropoda</taxon>
        <taxon>Crustacea</taxon>
        <taxon>Multicrustacea</taxon>
        <taxon>Malacostraca</taxon>
        <taxon>Eumalacostraca</taxon>
        <taxon>Eucarida</taxon>
        <taxon>Decapoda</taxon>
        <taxon>Pleocyemata</taxon>
        <taxon>Brachyura</taxon>
        <taxon>Eubrachyura</taxon>
        <taxon>Portunoidea</taxon>
        <taxon>Portunidae</taxon>
        <taxon>Portuninae</taxon>
        <taxon>Portunus</taxon>
    </lineage>
</organism>
<name>A0A5B7FV06_PORTR</name>
<reference evidence="2 3" key="1">
    <citation type="submission" date="2019-05" db="EMBL/GenBank/DDBJ databases">
        <title>Another draft genome of Portunus trituberculatus and its Hox gene families provides insights of decapod evolution.</title>
        <authorList>
            <person name="Jeong J.-H."/>
            <person name="Song I."/>
            <person name="Kim S."/>
            <person name="Choi T."/>
            <person name="Kim D."/>
            <person name="Ryu S."/>
            <person name="Kim W."/>
        </authorList>
    </citation>
    <scope>NUCLEOTIDE SEQUENCE [LARGE SCALE GENOMIC DNA]</scope>
    <source>
        <tissue evidence="2">Muscle</tissue>
    </source>
</reference>
<evidence type="ECO:0000256" key="1">
    <source>
        <dbReference type="SAM" id="MobiDB-lite"/>
    </source>
</evidence>
<sequence>MKCNKQGMKGKVKENGEEEKEEKKKPLRQESRNDLMSMGWSSNTRVTRLPLSQHLGHDYSNYYT</sequence>
<gene>
    <name evidence="2" type="ORF">E2C01_045165</name>
</gene>
<feature type="region of interest" description="Disordered" evidence="1">
    <location>
        <begin position="1"/>
        <end position="41"/>
    </location>
</feature>
<feature type="compositionally biased region" description="Basic and acidic residues" evidence="1">
    <location>
        <begin position="11"/>
        <end position="33"/>
    </location>
</feature>